<dbReference type="AlphaFoldDB" id="A0A6H1ZV30"/>
<organism evidence="2">
    <name type="scientific">viral metagenome</name>
    <dbReference type="NCBI Taxonomy" id="1070528"/>
    <lineage>
        <taxon>unclassified sequences</taxon>
        <taxon>metagenomes</taxon>
        <taxon>organismal metagenomes</taxon>
    </lineage>
</organism>
<reference evidence="2" key="1">
    <citation type="submission" date="2020-03" db="EMBL/GenBank/DDBJ databases">
        <title>The deep terrestrial virosphere.</title>
        <authorList>
            <person name="Holmfeldt K."/>
            <person name="Nilsson E."/>
            <person name="Simone D."/>
            <person name="Lopez-Fernandez M."/>
            <person name="Wu X."/>
            <person name="de Brujin I."/>
            <person name="Lundin D."/>
            <person name="Andersson A."/>
            <person name="Bertilsson S."/>
            <person name="Dopson M."/>
        </authorList>
    </citation>
    <scope>NUCLEOTIDE SEQUENCE</scope>
    <source>
        <strain evidence="2">TM448A02084</strain>
    </source>
</reference>
<name>A0A6H1ZV30_9ZZZZ</name>
<gene>
    <name evidence="2" type="ORF">TM448A02084_0006</name>
</gene>
<sequence length="141" mass="15096">MALKIKSSAAIAKKWAAVTPARSRQWEEEITATPDADWADPAVASAPIWEQGVQEAAARGGYAKGIEESRTKWKRKALAVGGARYGPGVRAAETDQAQGFAPYREVIAGLTLAPKGPRGSPGNYERVREVGEALHSKRVGR</sequence>
<accession>A0A6H1ZV30</accession>
<proteinExistence type="predicted"/>
<evidence type="ECO:0000256" key="1">
    <source>
        <dbReference type="SAM" id="MobiDB-lite"/>
    </source>
</evidence>
<feature type="compositionally biased region" description="Basic and acidic residues" evidence="1">
    <location>
        <begin position="125"/>
        <end position="135"/>
    </location>
</feature>
<feature type="region of interest" description="Disordered" evidence="1">
    <location>
        <begin position="112"/>
        <end position="141"/>
    </location>
</feature>
<protein>
    <submittedName>
        <fullName evidence="2">Uncharacterized protein</fullName>
    </submittedName>
</protein>
<evidence type="ECO:0000313" key="2">
    <source>
        <dbReference type="EMBL" id="QJA51368.1"/>
    </source>
</evidence>
<dbReference type="EMBL" id="MT144257">
    <property type="protein sequence ID" value="QJA51368.1"/>
    <property type="molecule type" value="Genomic_DNA"/>
</dbReference>